<evidence type="ECO:0000256" key="4">
    <source>
        <dbReference type="ARBA" id="ARBA00022759"/>
    </source>
</evidence>
<dbReference type="SMART" id="SM00463">
    <property type="entry name" value="SMR"/>
    <property type="match status" value="1"/>
</dbReference>
<evidence type="ECO:0000256" key="8">
    <source>
        <dbReference type="ARBA" id="ARBA00023125"/>
    </source>
</evidence>
<protein>
    <recommendedName>
        <fullName evidence="9">Endonuclease MutS2</fullName>
        <ecNumber evidence="9">3.1.-.-</ecNumber>
    </recommendedName>
    <alternativeName>
        <fullName evidence="9">Ribosome-associated protein quality control-upstream factor</fullName>
        <shortName evidence="9">RQC-upstream factor</shortName>
        <shortName evidence="9">RqcU</shortName>
        <ecNumber evidence="9">3.6.4.-</ecNumber>
    </alternativeName>
</protein>
<evidence type="ECO:0000256" key="7">
    <source>
        <dbReference type="ARBA" id="ARBA00022884"/>
    </source>
</evidence>
<evidence type="ECO:0000256" key="6">
    <source>
        <dbReference type="ARBA" id="ARBA00022840"/>
    </source>
</evidence>
<keyword evidence="4 9" id="KW-0255">Endonuclease</keyword>
<dbReference type="RefSeq" id="WP_301198970.1">
    <property type="nucleotide sequence ID" value="NZ_JAPDPI010000013.1"/>
</dbReference>
<dbReference type="Pfam" id="PF00488">
    <property type="entry name" value="MutS_V"/>
    <property type="match status" value="1"/>
</dbReference>
<dbReference type="InterPro" id="IPR002625">
    <property type="entry name" value="Smr_dom"/>
</dbReference>
<dbReference type="GO" id="GO:0045910">
    <property type="term" value="P:negative regulation of DNA recombination"/>
    <property type="evidence" value="ECO:0007669"/>
    <property type="project" value="InterPro"/>
</dbReference>
<reference evidence="12" key="1">
    <citation type="submission" date="2022-10" db="EMBL/GenBank/DDBJ databases">
        <authorList>
            <person name="Yu W.X."/>
        </authorList>
    </citation>
    <scope>NUCLEOTIDE SEQUENCE</scope>
    <source>
        <strain evidence="12">D04</strain>
    </source>
</reference>
<dbReference type="InterPro" id="IPR007696">
    <property type="entry name" value="DNA_mismatch_repair_MutS_core"/>
</dbReference>
<dbReference type="NCBIfam" id="TIGR01069">
    <property type="entry name" value="mutS2"/>
    <property type="match status" value="1"/>
</dbReference>
<comment type="similarity">
    <text evidence="9">Belongs to the DNA mismatch repair MutS family. MutS2 subfamily.</text>
</comment>
<dbReference type="EC" id="3.6.4.-" evidence="9"/>
<dbReference type="EC" id="3.1.-.-" evidence="9"/>
<dbReference type="CDD" id="cd06503">
    <property type="entry name" value="ATP-synt_Fo_b"/>
    <property type="match status" value="1"/>
</dbReference>
<name>A0AAE3SKJ5_9BACT</name>
<comment type="subunit">
    <text evidence="9">Homodimer. Binds to stalled ribosomes, contacting rRNA.</text>
</comment>
<evidence type="ECO:0000313" key="12">
    <source>
        <dbReference type="EMBL" id="MCW3805600.1"/>
    </source>
</evidence>
<feature type="region of interest" description="Disordered" evidence="10">
    <location>
        <begin position="644"/>
        <end position="670"/>
    </location>
</feature>
<dbReference type="GO" id="GO:0043023">
    <property type="term" value="F:ribosomal large subunit binding"/>
    <property type="evidence" value="ECO:0007669"/>
    <property type="project" value="UniProtKB-UniRule"/>
</dbReference>
<proteinExistence type="inferred from homology"/>
<dbReference type="SMART" id="SM00534">
    <property type="entry name" value="MUTSac"/>
    <property type="match status" value="1"/>
</dbReference>
<dbReference type="SUPFAM" id="SSF48334">
    <property type="entry name" value="DNA repair protein MutS, domain III"/>
    <property type="match status" value="1"/>
</dbReference>
<accession>A0AAE3SKJ5</accession>
<feature type="domain" description="Smr" evidence="11">
    <location>
        <begin position="770"/>
        <end position="845"/>
    </location>
</feature>
<dbReference type="FunFam" id="3.30.1370.110:FF:000004">
    <property type="entry name" value="Endonuclease MutS2"/>
    <property type="match status" value="1"/>
</dbReference>
<dbReference type="SMART" id="SM00533">
    <property type="entry name" value="MUTSd"/>
    <property type="match status" value="1"/>
</dbReference>
<gene>
    <name evidence="9" type="primary">mutS2</name>
    <name evidence="9" type="synonym">rqcU</name>
    <name evidence="12" type="ORF">OM074_08160</name>
</gene>
<dbReference type="Gene3D" id="3.40.50.300">
    <property type="entry name" value="P-loop containing nucleotide triphosphate hydrolases"/>
    <property type="match status" value="1"/>
</dbReference>
<dbReference type="GO" id="GO:0072344">
    <property type="term" value="P:rescue of stalled ribosome"/>
    <property type="evidence" value="ECO:0007669"/>
    <property type="project" value="UniProtKB-UniRule"/>
</dbReference>
<organism evidence="12 13">
    <name type="scientific">Plebeiibacterium marinum</name>
    <dbReference type="NCBI Taxonomy" id="2992111"/>
    <lineage>
        <taxon>Bacteria</taxon>
        <taxon>Pseudomonadati</taxon>
        <taxon>Bacteroidota</taxon>
        <taxon>Bacteroidia</taxon>
        <taxon>Marinilabiliales</taxon>
        <taxon>Marinilabiliaceae</taxon>
        <taxon>Plebeiibacterium</taxon>
    </lineage>
</organism>
<dbReference type="AlphaFoldDB" id="A0AAE3SKJ5"/>
<comment type="function">
    <text evidence="9">Acts as a ribosome collision sensor, splitting the ribosome into its 2 subunits. Detects stalled/collided 70S ribosomes which it binds and splits by an ATP-hydrolysis driven conformational change. Acts upstream of the ribosome quality control system (RQC), a ribosome-associated complex that mediates the extraction of incompletely synthesized nascent chains from stalled ribosomes and their subsequent degradation. Probably generates substrates for RQC.</text>
</comment>
<dbReference type="SUPFAM" id="SSF52540">
    <property type="entry name" value="P-loop containing nucleoside triphosphate hydrolases"/>
    <property type="match status" value="1"/>
</dbReference>
<evidence type="ECO:0000256" key="10">
    <source>
        <dbReference type="SAM" id="MobiDB-lite"/>
    </source>
</evidence>
<feature type="binding site" evidence="9">
    <location>
        <begin position="344"/>
        <end position="351"/>
    </location>
    <ligand>
        <name>ATP</name>
        <dbReference type="ChEBI" id="CHEBI:30616"/>
    </ligand>
</feature>
<dbReference type="InterPro" id="IPR027417">
    <property type="entry name" value="P-loop_NTPase"/>
</dbReference>
<dbReference type="GO" id="GO:0019843">
    <property type="term" value="F:rRNA binding"/>
    <property type="evidence" value="ECO:0007669"/>
    <property type="project" value="UniProtKB-UniRule"/>
</dbReference>
<evidence type="ECO:0000259" key="11">
    <source>
        <dbReference type="PROSITE" id="PS50828"/>
    </source>
</evidence>
<evidence type="ECO:0000256" key="3">
    <source>
        <dbReference type="ARBA" id="ARBA00022741"/>
    </source>
</evidence>
<evidence type="ECO:0000256" key="5">
    <source>
        <dbReference type="ARBA" id="ARBA00022801"/>
    </source>
</evidence>
<dbReference type="Gene3D" id="3.30.1370.110">
    <property type="match status" value="1"/>
</dbReference>
<dbReference type="InterPro" id="IPR045076">
    <property type="entry name" value="MutS"/>
</dbReference>
<dbReference type="FunFam" id="3.40.50.300:FF:001531">
    <property type="entry name" value="Endonuclease MutS2"/>
    <property type="match status" value="1"/>
</dbReference>
<dbReference type="GO" id="GO:0006298">
    <property type="term" value="P:mismatch repair"/>
    <property type="evidence" value="ECO:0007669"/>
    <property type="project" value="InterPro"/>
</dbReference>
<dbReference type="InterPro" id="IPR036063">
    <property type="entry name" value="Smr_dom_sf"/>
</dbReference>
<comment type="caution">
    <text evidence="12">The sequence shown here is derived from an EMBL/GenBank/DDBJ whole genome shotgun (WGS) entry which is preliminary data.</text>
</comment>
<dbReference type="EMBL" id="JAPDPI010000013">
    <property type="protein sequence ID" value="MCW3805600.1"/>
    <property type="molecule type" value="Genomic_DNA"/>
</dbReference>
<keyword evidence="1 9" id="KW-0540">Nuclease</keyword>
<evidence type="ECO:0000256" key="2">
    <source>
        <dbReference type="ARBA" id="ARBA00022730"/>
    </source>
</evidence>
<keyword evidence="3 9" id="KW-0547">Nucleotide-binding</keyword>
<sequence>MIYPEFFEEKIRFNRVRELVKEQCLSSLGKERVDEMRFVTLHDVINRWVNQTNEFKQICVEESSFPTSYYIDVRGPLQRIRVEGLFLEERELFDMRRSLSSVKDIVRFFKNKEESNTYPFLREIASKVMVYPYIFERIDGILNKFGKIKDTASPELARIRNEMVKKQGSVSRRMAAILNKARQEGLVEADTNVAIRDGRAVIPVPAGNKRKLNGIIHDESATGKTSFIEPTEIVEINNEIRELQYAEKREMARILLAFSDSIRPYIDDLIYSYEFLGIMDFIRAKAKFALRINACLPDMVNHATVNWEQATHPLLYLQHSAEGKEVVPLDIALNKEQRIVLISGPNAGGKSVCLQTVGLLQYMFQCGLLVPMDERSTMGVYRNIFIDIGDQQSIENDLSTYSSHLLNMKYFLKNGTPETLVLIDEFGTGTEPALGGAIAESVLKEFNNMQLHGVITTHYTNLKHYASGVQGIENGAMQFDTHQIKPLFKLLIGQPGSSFAFEIARKIGLPEGLLDEAKMQIGEDHINFDKHLREIARDKRYWEKKRDNIRRKDKQLEDVYDKYLGQLENMKKERNAIIEKARKEAEELMATANKKIERTIREIKESQAEKERTKQARESLTKFKGRLEHQDDKQKQKIEREIERIKNRQKKKGEKVVNEDAESSESFKDNDTAIRKEPVKTTKVKNDGVIRKGDKVRLEGQALPGEVMELNGKNALVAFGQMLTNVKVTRLEKISNKQVKQALRGMNKQSLGANLAEKVRNRKLTFKPDIDVRGQRADEAIHNVTAHIDDAVMCEVETVKILHGKGNGILRQMLREMLNTMPHVKSFRDEHIQHGGSGITIVEIDI</sequence>
<keyword evidence="6 9" id="KW-0067">ATP-binding</keyword>
<dbReference type="SUPFAM" id="SSF160443">
    <property type="entry name" value="SMR domain-like"/>
    <property type="match status" value="1"/>
</dbReference>
<dbReference type="PIRSF" id="PIRSF005814">
    <property type="entry name" value="MutS_YshD"/>
    <property type="match status" value="1"/>
</dbReference>
<evidence type="ECO:0000256" key="9">
    <source>
        <dbReference type="HAMAP-Rule" id="MF_00092"/>
    </source>
</evidence>
<keyword evidence="13" id="KW-1185">Reference proteome</keyword>
<dbReference type="GO" id="GO:0140664">
    <property type="term" value="F:ATP-dependent DNA damage sensor activity"/>
    <property type="evidence" value="ECO:0007669"/>
    <property type="project" value="InterPro"/>
</dbReference>
<dbReference type="InterPro" id="IPR036187">
    <property type="entry name" value="DNA_mismatch_repair_MutS_sf"/>
</dbReference>
<keyword evidence="2 9" id="KW-0699">rRNA-binding</keyword>
<keyword evidence="7 9" id="KW-0694">RNA-binding</keyword>
<dbReference type="Pfam" id="PF01713">
    <property type="entry name" value="Smr"/>
    <property type="match status" value="1"/>
</dbReference>
<dbReference type="InterPro" id="IPR000432">
    <property type="entry name" value="DNA_mismatch_repair_MutS_C"/>
</dbReference>
<dbReference type="HAMAP" id="MF_00092">
    <property type="entry name" value="MutS2"/>
    <property type="match status" value="1"/>
</dbReference>
<comment type="function">
    <text evidence="9">Endonuclease that is involved in the suppression of homologous recombination and thus may have a key role in the control of bacterial genetic diversity.</text>
</comment>
<dbReference type="PANTHER" id="PTHR48466:SF2">
    <property type="entry name" value="OS10G0509000 PROTEIN"/>
    <property type="match status" value="1"/>
</dbReference>
<dbReference type="GO" id="GO:0005524">
    <property type="term" value="F:ATP binding"/>
    <property type="evidence" value="ECO:0007669"/>
    <property type="project" value="UniProtKB-UniRule"/>
</dbReference>
<dbReference type="PROSITE" id="PS50828">
    <property type="entry name" value="SMR"/>
    <property type="match status" value="1"/>
</dbReference>
<keyword evidence="8 9" id="KW-0238">DNA-binding</keyword>
<dbReference type="PANTHER" id="PTHR48466">
    <property type="entry name" value="OS10G0509000 PROTEIN-RELATED"/>
    <property type="match status" value="1"/>
</dbReference>
<dbReference type="InterPro" id="IPR005747">
    <property type="entry name" value="MutS2"/>
</dbReference>
<dbReference type="Proteomes" id="UP001207408">
    <property type="component" value="Unassembled WGS sequence"/>
</dbReference>
<dbReference type="GO" id="GO:0016887">
    <property type="term" value="F:ATP hydrolysis activity"/>
    <property type="evidence" value="ECO:0007669"/>
    <property type="project" value="InterPro"/>
</dbReference>
<evidence type="ECO:0000256" key="1">
    <source>
        <dbReference type="ARBA" id="ARBA00022722"/>
    </source>
</evidence>
<dbReference type="GO" id="GO:0004519">
    <property type="term" value="F:endonuclease activity"/>
    <property type="evidence" value="ECO:0007669"/>
    <property type="project" value="UniProtKB-UniRule"/>
</dbReference>
<evidence type="ECO:0000313" key="13">
    <source>
        <dbReference type="Proteomes" id="UP001207408"/>
    </source>
</evidence>
<keyword evidence="5 9" id="KW-0378">Hydrolase</keyword>
<dbReference type="GO" id="GO:0030983">
    <property type="term" value="F:mismatched DNA binding"/>
    <property type="evidence" value="ECO:0007669"/>
    <property type="project" value="InterPro"/>
</dbReference>